<feature type="domain" description="Nephrocystin 3-like N-terminal" evidence="2">
    <location>
        <begin position="190"/>
        <end position="274"/>
    </location>
</feature>
<keyword evidence="4" id="KW-1185">Reference proteome</keyword>
<protein>
    <recommendedName>
        <fullName evidence="2">Nephrocystin 3-like N-terminal domain-containing protein</fullName>
    </recommendedName>
</protein>
<gene>
    <name evidence="3" type="ORF">PV10_08717</name>
</gene>
<dbReference type="EMBL" id="KN847525">
    <property type="protein sequence ID" value="KIV89117.1"/>
    <property type="molecule type" value="Genomic_DNA"/>
</dbReference>
<evidence type="ECO:0000256" key="1">
    <source>
        <dbReference type="ARBA" id="ARBA00022737"/>
    </source>
</evidence>
<evidence type="ECO:0000313" key="3">
    <source>
        <dbReference type="EMBL" id="KIV89117.1"/>
    </source>
</evidence>
<dbReference type="VEuPathDB" id="FungiDB:PV10_08717"/>
<accession>A0A0D1Z2X8</accession>
<evidence type="ECO:0000313" key="4">
    <source>
        <dbReference type="Proteomes" id="UP000054302"/>
    </source>
</evidence>
<dbReference type="STRING" id="212818.A0A0D1Z2X8"/>
<dbReference type="RefSeq" id="XP_016220691.1">
    <property type="nucleotide sequence ID" value="XM_016373780.1"/>
</dbReference>
<dbReference type="Proteomes" id="UP000054302">
    <property type="component" value="Unassembled WGS sequence"/>
</dbReference>
<sequence>MFRWYRNAAKCYVYLSDVSAPIGKDKDQSQCPWELEFRNSRWFNRGWTLQELLAPSSVEFFSREGEFLGDKKILERQIHEITGIPRSALQGFPLSGFSVSERMRWTANRKTLKKEDKAYCLLGIFDVSMSLRYGEGEKAFDRLESKVNRSSKYKDVVTWLAPTRPEDTQARVSALRHPGSGISFTTGPLLSWLQGESYLNSLMWITGKWHASSSSSFAVDKIKTFVSDTPGVLLAYHYCDFSDPDSQPLVNIVGSLAVQVSAWQPGILEDLKGYYDGGKETYSGPAWVDEDK</sequence>
<dbReference type="PANTHER" id="PTHR10622:SF11">
    <property type="entry name" value="HET-DOMAIN-CONTAINING PROTEIN"/>
    <property type="match status" value="1"/>
</dbReference>
<dbReference type="HOGENOM" id="CLU_953255_0_0_1"/>
<dbReference type="Pfam" id="PF24883">
    <property type="entry name" value="NPHP3_N"/>
    <property type="match status" value="1"/>
</dbReference>
<dbReference type="OrthoDB" id="674604at2759"/>
<dbReference type="GeneID" id="27326562"/>
<organism evidence="3 4">
    <name type="scientific">Exophiala mesophila</name>
    <name type="common">Black yeast-like fungus</name>
    <dbReference type="NCBI Taxonomy" id="212818"/>
    <lineage>
        <taxon>Eukaryota</taxon>
        <taxon>Fungi</taxon>
        <taxon>Dikarya</taxon>
        <taxon>Ascomycota</taxon>
        <taxon>Pezizomycotina</taxon>
        <taxon>Eurotiomycetes</taxon>
        <taxon>Chaetothyriomycetidae</taxon>
        <taxon>Chaetothyriales</taxon>
        <taxon>Herpotrichiellaceae</taxon>
        <taxon>Exophiala</taxon>
    </lineage>
</organism>
<evidence type="ECO:0000259" key="2">
    <source>
        <dbReference type="Pfam" id="PF24883"/>
    </source>
</evidence>
<dbReference type="AlphaFoldDB" id="A0A0D1Z2X8"/>
<dbReference type="InterPro" id="IPR056884">
    <property type="entry name" value="NPHP3-like_N"/>
</dbReference>
<keyword evidence="1" id="KW-0677">Repeat</keyword>
<proteinExistence type="predicted"/>
<reference evidence="3 4" key="1">
    <citation type="submission" date="2015-01" db="EMBL/GenBank/DDBJ databases">
        <title>The Genome Sequence of Exophiala mesophila CBS40295.</title>
        <authorList>
            <consortium name="The Broad Institute Genomics Platform"/>
            <person name="Cuomo C."/>
            <person name="de Hoog S."/>
            <person name="Gorbushina A."/>
            <person name="Stielow B."/>
            <person name="Teixiera M."/>
            <person name="Abouelleil A."/>
            <person name="Chapman S.B."/>
            <person name="Priest M."/>
            <person name="Young S.K."/>
            <person name="Wortman J."/>
            <person name="Nusbaum C."/>
            <person name="Birren B."/>
        </authorList>
    </citation>
    <scope>NUCLEOTIDE SEQUENCE [LARGE SCALE GENOMIC DNA]</scope>
    <source>
        <strain evidence="3 4">CBS 40295</strain>
    </source>
</reference>
<dbReference type="PANTHER" id="PTHR10622">
    <property type="entry name" value="HET DOMAIN-CONTAINING PROTEIN"/>
    <property type="match status" value="1"/>
</dbReference>
<name>A0A0D1Z2X8_EXOME</name>